<dbReference type="Pfam" id="PF00107">
    <property type="entry name" value="ADH_zinc_N"/>
    <property type="match status" value="1"/>
</dbReference>
<accession>D2SE92</accession>
<dbReference type="InterPro" id="IPR041694">
    <property type="entry name" value="ADH_N_2"/>
</dbReference>
<dbReference type="EMBL" id="CP001867">
    <property type="protein sequence ID" value="ADB74564.1"/>
    <property type="molecule type" value="Genomic_DNA"/>
</dbReference>
<dbReference type="STRING" id="526225.Gobs_1861"/>
<evidence type="ECO:0000313" key="5">
    <source>
        <dbReference type="Proteomes" id="UP000001382"/>
    </source>
</evidence>
<evidence type="ECO:0000256" key="1">
    <source>
        <dbReference type="ARBA" id="ARBA00023002"/>
    </source>
</evidence>
<dbReference type="InterPro" id="IPR013149">
    <property type="entry name" value="ADH-like_C"/>
</dbReference>
<dbReference type="Gene3D" id="3.40.50.720">
    <property type="entry name" value="NAD(P)-binding Rossmann-like Domain"/>
    <property type="match status" value="1"/>
</dbReference>
<dbReference type="InterPro" id="IPR011032">
    <property type="entry name" value="GroES-like_sf"/>
</dbReference>
<proteinExistence type="predicted"/>
<dbReference type="Pfam" id="PF16884">
    <property type="entry name" value="ADH_N_2"/>
    <property type="match status" value="1"/>
</dbReference>
<dbReference type="CDD" id="cd05288">
    <property type="entry name" value="PGDH"/>
    <property type="match status" value="1"/>
</dbReference>
<protein>
    <submittedName>
        <fullName evidence="4">Alcohol dehydrogenase zinc-binding domain protein</fullName>
    </submittedName>
</protein>
<dbReference type="HOGENOM" id="CLU_026673_29_0_11"/>
<keyword evidence="1" id="KW-0560">Oxidoreductase</keyword>
<dbReference type="SUPFAM" id="SSF51735">
    <property type="entry name" value="NAD(P)-binding Rossmann-fold domains"/>
    <property type="match status" value="1"/>
</dbReference>
<dbReference type="RefSeq" id="WP_012948003.1">
    <property type="nucleotide sequence ID" value="NC_013757.1"/>
</dbReference>
<dbReference type="Proteomes" id="UP000001382">
    <property type="component" value="Chromosome"/>
</dbReference>
<dbReference type="eggNOG" id="COG2130">
    <property type="taxonomic scope" value="Bacteria"/>
</dbReference>
<dbReference type="PANTHER" id="PTHR43205">
    <property type="entry name" value="PROSTAGLANDIN REDUCTASE"/>
    <property type="match status" value="1"/>
</dbReference>
<dbReference type="InterPro" id="IPR020843">
    <property type="entry name" value="ER"/>
</dbReference>
<organism evidence="4 5">
    <name type="scientific">Geodermatophilus obscurus (strain ATCC 25078 / DSM 43160 / JCM 3152 / CCUG 61914 / KCC A-0152 / KCTC 9177 / NBRC 13315 / NRRL B-3577 / G-20)</name>
    <dbReference type="NCBI Taxonomy" id="526225"/>
    <lineage>
        <taxon>Bacteria</taxon>
        <taxon>Bacillati</taxon>
        <taxon>Actinomycetota</taxon>
        <taxon>Actinomycetes</taxon>
        <taxon>Geodermatophilales</taxon>
        <taxon>Geodermatophilaceae</taxon>
        <taxon>Geodermatophilus</taxon>
    </lineage>
</organism>
<dbReference type="OrthoDB" id="9805663at2"/>
<feature type="compositionally biased region" description="Polar residues" evidence="2">
    <location>
        <begin position="1"/>
        <end position="12"/>
    </location>
</feature>
<dbReference type="GO" id="GO:0016628">
    <property type="term" value="F:oxidoreductase activity, acting on the CH-CH group of donors, NAD or NADP as acceptor"/>
    <property type="evidence" value="ECO:0007669"/>
    <property type="project" value="InterPro"/>
</dbReference>
<dbReference type="FunFam" id="3.40.50.720:FF:000121">
    <property type="entry name" value="Prostaglandin reductase 2"/>
    <property type="match status" value="1"/>
</dbReference>
<dbReference type="KEGG" id="gob:Gobs_1861"/>
<feature type="region of interest" description="Disordered" evidence="2">
    <location>
        <begin position="1"/>
        <end position="20"/>
    </location>
</feature>
<evidence type="ECO:0000256" key="2">
    <source>
        <dbReference type="SAM" id="MobiDB-lite"/>
    </source>
</evidence>
<reference evidence="5" key="2">
    <citation type="submission" date="2010-01" db="EMBL/GenBank/DDBJ databases">
        <title>The complete genome of Geodermatophilus obscurus DSM 43160.</title>
        <authorList>
            <consortium name="US DOE Joint Genome Institute (JGI-PGF)"/>
            <person name="Lucas S."/>
            <person name="Copeland A."/>
            <person name="Lapidus A."/>
            <person name="Glavina del Rio T."/>
            <person name="Dalin E."/>
            <person name="Tice H."/>
            <person name="Bruce D."/>
            <person name="Goodwin L."/>
            <person name="Pitluck S."/>
            <person name="Kyrpides N."/>
            <person name="Mavromatis K."/>
            <person name="Ivanova N."/>
            <person name="Munk A.C."/>
            <person name="Brettin T."/>
            <person name="Detter J.C."/>
            <person name="Han C."/>
            <person name="Larimer F."/>
            <person name="Land M."/>
            <person name="Hauser L."/>
            <person name="Markowitz V."/>
            <person name="Cheng J.-F."/>
            <person name="Hugenholtz P."/>
            <person name="Woyke T."/>
            <person name="Wu D."/>
            <person name="Jando M."/>
            <person name="Schneider S."/>
            <person name="Klenk H.-P."/>
            <person name="Eisen J.A."/>
        </authorList>
    </citation>
    <scope>NUCLEOTIDE SEQUENCE [LARGE SCALE GENOMIC DNA]</scope>
    <source>
        <strain evidence="5">ATCC 25078 / DSM 43160 / JCM 3152 / KCC A-0152 / KCTC 9177 / NBRC 13315 / NRRL B-3577 / G-20</strain>
    </source>
</reference>
<reference evidence="4 5" key="1">
    <citation type="journal article" date="2010" name="Stand. Genomic Sci.">
        <title>Complete genome sequence of Geodermatophilus obscurus type strain (G-20).</title>
        <authorList>
            <person name="Ivanova N."/>
            <person name="Sikorski J."/>
            <person name="Jando M."/>
            <person name="Munk C."/>
            <person name="Lapidus A."/>
            <person name="Glavina Del Rio T."/>
            <person name="Copeland A."/>
            <person name="Tice H."/>
            <person name="Cheng J.-F."/>
            <person name="Lucas S."/>
            <person name="Chen F."/>
            <person name="Nolan M."/>
            <person name="Bruce D."/>
            <person name="Goodwin L."/>
            <person name="Pitluck S."/>
            <person name="Mavromatis K."/>
            <person name="Mikhailova N."/>
            <person name="Pati A."/>
            <person name="Chen A."/>
            <person name="Palaniappan K."/>
            <person name="Land M."/>
            <person name="Hauser L."/>
            <person name="Chang Y.-J."/>
            <person name="Jeffries C.D."/>
            <person name="Meincke L."/>
            <person name="Brettin T."/>
            <person name="Detter J.C."/>
            <person name="Detter J.C."/>
            <person name="Rohde M."/>
            <person name="Goeker M."/>
            <person name="Bristow J."/>
            <person name="Eisen J.A."/>
            <person name="Markowitz V."/>
            <person name="Hugenholtz P."/>
            <person name="Kyrpides N.C."/>
            <person name="Klenk H.-P."/>
        </authorList>
    </citation>
    <scope>NUCLEOTIDE SEQUENCE [LARGE SCALE GENOMIC DNA]</scope>
    <source>
        <strain evidence="5">ATCC 25078 / DSM 43160 / JCM 3152 / KCC A-0152 / KCTC 9177 / NBRC 13315 / NRRL B-3577 / G-20</strain>
    </source>
</reference>
<gene>
    <name evidence="4" type="ordered locus">Gobs_1861</name>
</gene>
<dbReference type="PANTHER" id="PTHR43205:SF7">
    <property type="entry name" value="PROSTAGLANDIN REDUCTASE 1"/>
    <property type="match status" value="1"/>
</dbReference>
<name>D2SE92_GEOOG</name>
<dbReference type="Gene3D" id="3.90.180.10">
    <property type="entry name" value="Medium-chain alcohol dehydrogenases, catalytic domain"/>
    <property type="match status" value="1"/>
</dbReference>
<dbReference type="InterPro" id="IPR045010">
    <property type="entry name" value="MDR_fam"/>
</dbReference>
<feature type="domain" description="Enoyl reductase (ER)" evidence="3">
    <location>
        <begin position="34"/>
        <end position="352"/>
    </location>
</feature>
<sequence length="358" mass="38008">MTSTTEKPSTAGTTARTNRAFRLRRRPIGPPTAGDLELVEEELPETGAGQALVRTCYLSVDPTTRIWMSDYRAYMPPVPLGQVMRGVGVGQVIESGRDDLPAGTLVTGWPGWQGYCLTDETDLLPMQFPFLPLPDPLPAPISAFAGPLGHTGLTAYLGIDIGRPRPGETVVVSAAAGAVGSIAGQLAKINGARVVGVASGQSKCRHVVETLGFDACIDRLGSDWRQQLDEATPDGIDLDSENVGGEIMDHVLMRLNVGGRIVLCGMISSYNSLGGDIPGQKAISQLLMQRASMQGFLVLDHLDRFGEAGAHLAGLLATGRLRYDETVVEGLHRAPEALTRILEGANVGKMLVHLADPV</sequence>
<evidence type="ECO:0000313" key="4">
    <source>
        <dbReference type="EMBL" id="ADB74564.1"/>
    </source>
</evidence>
<dbReference type="SMART" id="SM00829">
    <property type="entry name" value="PKS_ER"/>
    <property type="match status" value="1"/>
</dbReference>
<dbReference type="SUPFAM" id="SSF50129">
    <property type="entry name" value="GroES-like"/>
    <property type="match status" value="1"/>
</dbReference>
<evidence type="ECO:0000259" key="3">
    <source>
        <dbReference type="SMART" id="SM00829"/>
    </source>
</evidence>
<dbReference type="InterPro" id="IPR036291">
    <property type="entry name" value="NAD(P)-bd_dom_sf"/>
</dbReference>
<keyword evidence="5" id="KW-1185">Reference proteome</keyword>
<dbReference type="AlphaFoldDB" id="D2SE92"/>